<keyword evidence="2" id="KW-0472">Membrane</keyword>
<gene>
    <name evidence="3" type="ORF">RRG08_010195</name>
</gene>
<keyword evidence="2" id="KW-1133">Transmembrane helix</keyword>
<evidence type="ECO:0000313" key="4">
    <source>
        <dbReference type="Proteomes" id="UP001283361"/>
    </source>
</evidence>
<dbReference type="EMBL" id="JAWDGP010001711">
    <property type="protein sequence ID" value="KAK3788946.1"/>
    <property type="molecule type" value="Genomic_DNA"/>
</dbReference>
<evidence type="ECO:0000313" key="3">
    <source>
        <dbReference type="EMBL" id="KAK3788946.1"/>
    </source>
</evidence>
<organism evidence="3 4">
    <name type="scientific">Elysia crispata</name>
    <name type="common">lettuce slug</name>
    <dbReference type="NCBI Taxonomy" id="231223"/>
    <lineage>
        <taxon>Eukaryota</taxon>
        <taxon>Metazoa</taxon>
        <taxon>Spiralia</taxon>
        <taxon>Lophotrochozoa</taxon>
        <taxon>Mollusca</taxon>
        <taxon>Gastropoda</taxon>
        <taxon>Heterobranchia</taxon>
        <taxon>Euthyneura</taxon>
        <taxon>Panpulmonata</taxon>
        <taxon>Sacoglossa</taxon>
        <taxon>Placobranchoidea</taxon>
        <taxon>Plakobranchidae</taxon>
        <taxon>Elysia</taxon>
    </lineage>
</organism>
<feature type="transmembrane region" description="Helical" evidence="2">
    <location>
        <begin position="37"/>
        <end position="59"/>
    </location>
</feature>
<evidence type="ECO:0000256" key="2">
    <source>
        <dbReference type="SAM" id="Phobius"/>
    </source>
</evidence>
<sequence>MVTLSIHYPYTLHCEELRTDPSYSQRRRMHRSNLRKIKLCVATMVLSTLLLQTMSYLAATWPTPVRPRHIPREYMGTSSTNDSEIIDRALRFSATDESPSTSNYSSDVHHKKQNTREFRS</sequence>
<accession>A0AAE1AKM7</accession>
<keyword evidence="2" id="KW-0812">Transmembrane</keyword>
<dbReference type="AlphaFoldDB" id="A0AAE1AKM7"/>
<dbReference type="Proteomes" id="UP001283361">
    <property type="component" value="Unassembled WGS sequence"/>
</dbReference>
<keyword evidence="4" id="KW-1185">Reference proteome</keyword>
<feature type="region of interest" description="Disordered" evidence="1">
    <location>
        <begin position="68"/>
        <end position="120"/>
    </location>
</feature>
<name>A0AAE1AKM7_9GAST</name>
<reference evidence="3" key="1">
    <citation type="journal article" date="2023" name="G3 (Bethesda)">
        <title>A reference genome for the long-term kleptoplast-retaining sea slug Elysia crispata morphotype clarki.</title>
        <authorList>
            <person name="Eastman K.E."/>
            <person name="Pendleton A.L."/>
            <person name="Shaikh M.A."/>
            <person name="Suttiyut T."/>
            <person name="Ogas R."/>
            <person name="Tomko P."/>
            <person name="Gavelis G."/>
            <person name="Widhalm J.R."/>
            <person name="Wisecaver J.H."/>
        </authorList>
    </citation>
    <scope>NUCLEOTIDE SEQUENCE</scope>
    <source>
        <strain evidence="3">ECLA1</strain>
    </source>
</reference>
<feature type="compositionally biased region" description="Polar residues" evidence="1">
    <location>
        <begin position="95"/>
        <end position="106"/>
    </location>
</feature>
<comment type="caution">
    <text evidence="3">The sequence shown here is derived from an EMBL/GenBank/DDBJ whole genome shotgun (WGS) entry which is preliminary data.</text>
</comment>
<proteinExistence type="predicted"/>
<protein>
    <submittedName>
        <fullName evidence="3">Uncharacterized protein</fullName>
    </submittedName>
</protein>
<evidence type="ECO:0000256" key="1">
    <source>
        <dbReference type="SAM" id="MobiDB-lite"/>
    </source>
</evidence>